<organism evidence="4 5">
    <name type="scientific">Apolygus lucorum</name>
    <name type="common">Small green plant bug</name>
    <name type="synonym">Lygocoris lucorum</name>
    <dbReference type="NCBI Taxonomy" id="248454"/>
    <lineage>
        <taxon>Eukaryota</taxon>
        <taxon>Metazoa</taxon>
        <taxon>Ecdysozoa</taxon>
        <taxon>Arthropoda</taxon>
        <taxon>Hexapoda</taxon>
        <taxon>Insecta</taxon>
        <taxon>Pterygota</taxon>
        <taxon>Neoptera</taxon>
        <taxon>Paraneoptera</taxon>
        <taxon>Hemiptera</taxon>
        <taxon>Heteroptera</taxon>
        <taxon>Panheteroptera</taxon>
        <taxon>Cimicomorpha</taxon>
        <taxon>Miridae</taxon>
        <taxon>Mirini</taxon>
        <taxon>Apolygus</taxon>
    </lineage>
</organism>
<keyword evidence="5" id="KW-1185">Reference proteome</keyword>
<dbReference type="InterPro" id="IPR001314">
    <property type="entry name" value="Peptidase_S1A"/>
</dbReference>
<dbReference type="GO" id="GO:0006508">
    <property type="term" value="P:proteolysis"/>
    <property type="evidence" value="ECO:0007669"/>
    <property type="project" value="InterPro"/>
</dbReference>
<evidence type="ECO:0000313" key="4">
    <source>
        <dbReference type="EMBL" id="KAF6199018.1"/>
    </source>
</evidence>
<dbReference type="AlphaFoldDB" id="A0A8S9WSE7"/>
<evidence type="ECO:0000256" key="2">
    <source>
        <dbReference type="SAM" id="SignalP"/>
    </source>
</evidence>
<feature type="signal peptide" evidence="2">
    <location>
        <begin position="1"/>
        <end position="21"/>
    </location>
</feature>
<dbReference type="PANTHER" id="PTHR24260:SF136">
    <property type="entry name" value="GH08193P-RELATED"/>
    <property type="match status" value="1"/>
</dbReference>
<dbReference type="InterPro" id="IPR043504">
    <property type="entry name" value="Peptidase_S1_PA_chymotrypsin"/>
</dbReference>
<protein>
    <recommendedName>
        <fullName evidence="3">Peptidase S1 domain-containing protein</fullName>
    </recommendedName>
</protein>
<dbReference type="SMART" id="SM00020">
    <property type="entry name" value="Tryp_SPc"/>
    <property type="match status" value="1"/>
</dbReference>
<dbReference type="Pfam" id="PF00089">
    <property type="entry name" value="Trypsin"/>
    <property type="match status" value="1"/>
</dbReference>
<keyword evidence="1" id="KW-1015">Disulfide bond</keyword>
<sequence>MGRRSSRFWFVAGIMIWIVDSMFPCYSQFSGRGEDWNSGSRILNGDPADIADYPFYGLIANSRKIFLNQTAKTGINVHCGSALVSPWYFLTAFHCFMNNIDPHSWVVIMGLKDRCKEVGDAKLFRITKIIPYPKVVVAYKIKKHDIAMFRVDRPVENINPISLPTAPPNPGDLGIVIGFGLVRIGSAKGSTDDLACPLQKVTQLIPNQVLCKSPKEEIVGAFCVTDADKKNAAACRGDSGGPWITNRNGNLTVTGVSSFGDTLCKVSEHSDHYTNVFLYITWIQDVVRSWAKKKKATKLKSHH</sequence>
<dbReference type="InterPro" id="IPR009003">
    <property type="entry name" value="Peptidase_S1_PA"/>
</dbReference>
<dbReference type="Proteomes" id="UP000466442">
    <property type="component" value="Unassembled WGS sequence"/>
</dbReference>
<dbReference type="GO" id="GO:0004252">
    <property type="term" value="F:serine-type endopeptidase activity"/>
    <property type="evidence" value="ECO:0007669"/>
    <property type="project" value="InterPro"/>
</dbReference>
<dbReference type="InterPro" id="IPR051333">
    <property type="entry name" value="CLIP_Serine_Protease"/>
</dbReference>
<evidence type="ECO:0000313" key="5">
    <source>
        <dbReference type="Proteomes" id="UP000466442"/>
    </source>
</evidence>
<dbReference type="PROSITE" id="PS00135">
    <property type="entry name" value="TRYPSIN_SER"/>
    <property type="match status" value="1"/>
</dbReference>
<dbReference type="EMBL" id="WIXP02000015">
    <property type="protein sequence ID" value="KAF6199018.1"/>
    <property type="molecule type" value="Genomic_DNA"/>
</dbReference>
<dbReference type="PRINTS" id="PR00722">
    <property type="entry name" value="CHYMOTRYPSIN"/>
</dbReference>
<evidence type="ECO:0000259" key="3">
    <source>
        <dbReference type="PROSITE" id="PS50240"/>
    </source>
</evidence>
<dbReference type="PANTHER" id="PTHR24260">
    <property type="match status" value="1"/>
</dbReference>
<dbReference type="InterPro" id="IPR001254">
    <property type="entry name" value="Trypsin_dom"/>
</dbReference>
<dbReference type="OrthoDB" id="10051896at2759"/>
<gene>
    <name evidence="4" type="ORF">GE061_007041</name>
</gene>
<dbReference type="PROSITE" id="PS50240">
    <property type="entry name" value="TRYPSIN_DOM"/>
    <property type="match status" value="1"/>
</dbReference>
<name>A0A8S9WSE7_APOLU</name>
<accession>A0A8S9WSE7</accession>
<evidence type="ECO:0000256" key="1">
    <source>
        <dbReference type="ARBA" id="ARBA00023157"/>
    </source>
</evidence>
<dbReference type="Gene3D" id="2.40.10.10">
    <property type="entry name" value="Trypsin-like serine proteases"/>
    <property type="match status" value="1"/>
</dbReference>
<proteinExistence type="predicted"/>
<comment type="caution">
    <text evidence="4">The sequence shown here is derived from an EMBL/GenBank/DDBJ whole genome shotgun (WGS) entry which is preliminary data.</text>
</comment>
<reference evidence="4" key="1">
    <citation type="journal article" date="2021" name="Mol. Ecol. Resour.">
        <title>Apolygus lucorum genome provides insights into omnivorousness and mesophyll feeding.</title>
        <authorList>
            <person name="Liu Y."/>
            <person name="Liu H."/>
            <person name="Wang H."/>
            <person name="Huang T."/>
            <person name="Liu B."/>
            <person name="Yang B."/>
            <person name="Yin L."/>
            <person name="Li B."/>
            <person name="Zhang Y."/>
            <person name="Zhang S."/>
            <person name="Jiang F."/>
            <person name="Zhang X."/>
            <person name="Ren Y."/>
            <person name="Wang B."/>
            <person name="Wang S."/>
            <person name="Lu Y."/>
            <person name="Wu K."/>
            <person name="Fan W."/>
            <person name="Wang G."/>
        </authorList>
    </citation>
    <scope>NUCLEOTIDE SEQUENCE</scope>
    <source>
        <strain evidence="4">12Hb</strain>
    </source>
</reference>
<dbReference type="InterPro" id="IPR033116">
    <property type="entry name" value="TRYPSIN_SER"/>
</dbReference>
<feature type="chain" id="PRO_5035839307" description="Peptidase S1 domain-containing protein" evidence="2">
    <location>
        <begin position="22"/>
        <end position="303"/>
    </location>
</feature>
<keyword evidence="2" id="KW-0732">Signal</keyword>
<dbReference type="SUPFAM" id="SSF50494">
    <property type="entry name" value="Trypsin-like serine proteases"/>
    <property type="match status" value="1"/>
</dbReference>
<feature type="domain" description="Peptidase S1" evidence="3">
    <location>
        <begin position="42"/>
        <end position="288"/>
    </location>
</feature>